<keyword evidence="2" id="KW-1185">Reference proteome</keyword>
<dbReference type="Proteomes" id="UP000708148">
    <property type="component" value="Unassembled WGS sequence"/>
</dbReference>
<reference evidence="1" key="1">
    <citation type="submission" date="2020-12" db="EMBL/GenBank/DDBJ databases">
        <authorList>
            <person name="Iha C."/>
        </authorList>
    </citation>
    <scope>NUCLEOTIDE SEQUENCE</scope>
</reference>
<evidence type="ECO:0000313" key="1">
    <source>
        <dbReference type="EMBL" id="CAD7700112.1"/>
    </source>
</evidence>
<comment type="caution">
    <text evidence="1">The sequence shown here is derived from an EMBL/GenBank/DDBJ whole genome shotgun (WGS) entry which is preliminary data.</text>
</comment>
<dbReference type="EMBL" id="CAJHUC010001177">
    <property type="protein sequence ID" value="CAD7700112.1"/>
    <property type="molecule type" value="Genomic_DNA"/>
</dbReference>
<name>A0A8S1J1S9_9CHLO</name>
<protein>
    <submittedName>
        <fullName evidence="1">Uncharacterized protein</fullName>
    </submittedName>
</protein>
<organism evidence="1 2">
    <name type="scientific">Ostreobium quekettii</name>
    <dbReference type="NCBI Taxonomy" id="121088"/>
    <lineage>
        <taxon>Eukaryota</taxon>
        <taxon>Viridiplantae</taxon>
        <taxon>Chlorophyta</taxon>
        <taxon>core chlorophytes</taxon>
        <taxon>Ulvophyceae</taxon>
        <taxon>TCBD clade</taxon>
        <taxon>Bryopsidales</taxon>
        <taxon>Ostreobineae</taxon>
        <taxon>Ostreobiaceae</taxon>
        <taxon>Ostreobium</taxon>
    </lineage>
</organism>
<accession>A0A8S1J1S9</accession>
<sequence length="211" mass="23159">MAHLRGGSLGQRVRYGLVGLEDKDLEQQATWGLRSIIGQSKSAKDVKSIIKDLLTGLDSASASARRHRYLLTGYAVEGCPAETVPHIVPLVMSKVNRQLGEEKQQPVIQAVVQMVEQSVERLMLRMVEVMDGETDGSSEFSNEWLTNTLVQGLIRAAAKSPDKNKVVMAFAVLHGVLSALRDWTHVPGVVPTVLYCFKHVVQAMLQGELLS</sequence>
<evidence type="ECO:0000313" key="2">
    <source>
        <dbReference type="Proteomes" id="UP000708148"/>
    </source>
</evidence>
<dbReference type="AlphaFoldDB" id="A0A8S1J1S9"/>
<gene>
    <name evidence="1" type="ORF">OSTQU699_LOCUS5471</name>
</gene>
<proteinExistence type="predicted"/>